<keyword evidence="7 13" id="KW-0472">Membrane</keyword>
<feature type="transmembrane region" description="Helical" evidence="13">
    <location>
        <begin position="371"/>
        <end position="394"/>
    </location>
</feature>
<dbReference type="PRINTS" id="PR01176">
    <property type="entry name" value="GABABRECEPTR"/>
</dbReference>
<dbReference type="EMBL" id="VSWD01000006">
    <property type="protein sequence ID" value="KAK3099543.1"/>
    <property type="molecule type" value="Genomic_DNA"/>
</dbReference>
<comment type="subcellular location">
    <subcellularLocation>
        <location evidence="1">Cell membrane</location>
        <topology evidence="1">Multi-pass membrane protein</topology>
    </subcellularLocation>
</comment>
<feature type="transmembrane region" description="Helical" evidence="13">
    <location>
        <begin position="521"/>
        <end position="538"/>
    </location>
</feature>
<proteinExistence type="predicted"/>
<evidence type="ECO:0000256" key="8">
    <source>
        <dbReference type="ARBA" id="ARBA00023170"/>
    </source>
</evidence>
<dbReference type="Gene3D" id="3.40.50.2300">
    <property type="match status" value="1"/>
</dbReference>
<dbReference type="InterPro" id="IPR028082">
    <property type="entry name" value="Peripla_BP_I"/>
</dbReference>
<evidence type="ECO:0000256" key="5">
    <source>
        <dbReference type="ARBA" id="ARBA00022989"/>
    </source>
</evidence>
<evidence type="ECO:0000256" key="6">
    <source>
        <dbReference type="ARBA" id="ARBA00023040"/>
    </source>
</evidence>
<dbReference type="InterPro" id="IPR001828">
    <property type="entry name" value="ANF_lig-bd_rcpt"/>
</dbReference>
<evidence type="ECO:0000256" key="4">
    <source>
        <dbReference type="ARBA" id="ARBA00022729"/>
    </source>
</evidence>
<evidence type="ECO:0000256" key="10">
    <source>
        <dbReference type="ARBA" id="ARBA00023224"/>
    </source>
</evidence>
<keyword evidence="9" id="KW-0325">Glycoprotein</keyword>
<dbReference type="SUPFAM" id="SSF53822">
    <property type="entry name" value="Periplasmic binding protein-like I"/>
    <property type="match status" value="1"/>
</dbReference>
<protein>
    <recommendedName>
        <fullName evidence="11">Gamma-aminobutyric acid type B receptor subunit 2</fullName>
    </recommendedName>
</protein>
<dbReference type="GO" id="GO:0038039">
    <property type="term" value="C:G protein-coupled receptor heterodimeric complex"/>
    <property type="evidence" value="ECO:0007669"/>
    <property type="project" value="TreeGrafter"/>
</dbReference>
<feature type="coiled-coil region" evidence="12">
    <location>
        <begin position="909"/>
        <end position="936"/>
    </location>
</feature>
<dbReference type="PROSITE" id="PS50259">
    <property type="entry name" value="G_PROTEIN_RECEP_F3_4"/>
    <property type="match status" value="1"/>
</dbReference>
<keyword evidence="3 13" id="KW-0812">Transmembrane</keyword>
<evidence type="ECO:0000259" key="14">
    <source>
        <dbReference type="PROSITE" id="PS50259"/>
    </source>
</evidence>
<keyword evidence="4" id="KW-0732">Signal</keyword>
<keyword evidence="12" id="KW-0175">Coiled coil</keyword>
<evidence type="ECO:0000256" key="7">
    <source>
        <dbReference type="ARBA" id="ARBA00023136"/>
    </source>
</evidence>
<dbReference type="InterPro" id="IPR017978">
    <property type="entry name" value="GPCR_3_C"/>
</dbReference>
<dbReference type="Pfam" id="PF01094">
    <property type="entry name" value="ANF_receptor"/>
    <property type="match status" value="1"/>
</dbReference>
<dbReference type="CDD" id="cd15047">
    <property type="entry name" value="7tmC_GABA-B-like"/>
    <property type="match status" value="1"/>
</dbReference>
<evidence type="ECO:0000256" key="12">
    <source>
        <dbReference type="SAM" id="Coils"/>
    </source>
</evidence>
<evidence type="ECO:0000313" key="16">
    <source>
        <dbReference type="Proteomes" id="UP001186944"/>
    </source>
</evidence>
<dbReference type="GO" id="GO:0007214">
    <property type="term" value="P:gamma-aminobutyric acid signaling pathway"/>
    <property type="evidence" value="ECO:0007669"/>
    <property type="project" value="TreeGrafter"/>
</dbReference>
<evidence type="ECO:0000256" key="3">
    <source>
        <dbReference type="ARBA" id="ARBA00022692"/>
    </source>
</evidence>
<keyword evidence="2" id="KW-1003">Cell membrane</keyword>
<feature type="transmembrane region" description="Helical" evidence="13">
    <location>
        <begin position="422"/>
        <end position="443"/>
    </location>
</feature>
<dbReference type="AlphaFoldDB" id="A0AA89C391"/>
<keyword evidence="10" id="KW-0807">Transducer</keyword>
<dbReference type="PANTHER" id="PTHR10519">
    <property type="entry name" value="GABA-B RECEPTOR"/>
    <property type="match status" value="1"/>
</dbReference>
<dbReference type="PANTHER" id="PTHR10519:SF46">
    <property type="entry name" value="METABOTROPIC GABA-B RECEPTOR SUBTYPE 3, ISOFORM A"/>
    <property type="match status" value="1"/>
</dbReference>
<comment type="caution">
    <text evidence="15">The sequence shown here is derived from an EMBL/GenBank/DDBJ whole genome shotgun (WGS) entry which is preliminary data.</text>
</comment>
<evidence type="ECO:0000313" key="15">
    <source>
        <dbReference type="EMBL" id="KAK3099543.1"/>
    </source>
</evidence>
<evidence type="ECO:0000256" key="2">
    <source>
        <dbReference type="ARBA" id="ARBA00022475"/>
    </source>
</evidence>
<dbReference type="GO" id="GO:0004965">
    <property type="term" value="F:G protein-coupled GABA receptor activity"/>
    <property type="evidence" value="ECO:0007669"/>
    <property type="project" value="InterPro"/>
</dbReference>
<feature type="transmembrane region" description="Helical" evidence="13">
    <location>
        <begin position="303"/>
        <end position="328"/>
    </location>
</feature>
<dbReference type="FunFam" id="3.40.50.2300:FF:000063">
    <property type="entry name" value="Gamma-aminobutyric acid type B receptor subunit"/>
    <property type="match status" value="1"/>
</dbReference>
<evidence type="ECO:0000256" key="13">
    <source>
        <dbReference type="SAM" id="Phobius"/>
    </source>
</evidence>
<dbReference type="CDD" id="cd06366">
    <property type="entry name" value="PBP1_GABAb_receptor"/>
    <property type="match status" value="1"/>
</dbReference>
<dbReference type="Pfam" id="PF00003">
    <property type="entry name" value="7tm_3"/>
    <property type="match status" value="1"/>
</dbReference>
<dbReference type="InterPro" id="IPR002455">
    <property type="entry name" value="GPCR3_GABA-B"/>
</dbReference>
<sequence>MVMGSACSDVTETLAEIVPNLGLILISYASTYPTLSEREKFKTFFRLAHTDSTFNTARRMFIQHFGWRNVGIIHQNKESFDLTIDNLSKSLRKQNITILSSGSFRSEDDIRIKLLALKEAGARIIIGGFTEVTAKKAYKLAMYGPKHVWILVGEYRGRWWERNANISCSNTQLKEVVDRIFLTKSMFLRDYHRHNGTYPLSPFALTAYDTVWTIAHTLSAALNVSYDDAALYNLTEMMRLMADTNFVGLSARDKRRIVSVYDPDLGALNFHCQKCIPISWHDGRIPRDKTMTYLKESEIDDNVFLVVFVLCIIGIIVAMSFLTFNLYHRQSRFIKLSSPNLNNVAVLGCILVYIGITLLGVDDKHVHDHVYSIFCTVRAFVFAAGFSLSFGAMFTKTYRVHQIFTRASHGLIKTKLLKDKQLMLIIGTLLVIDSCVVLLWFFVDPMQRKTVNVTSELYSEDPDVIYISQISTCHSVHMDKWLGSFYAFKGLLLVFGVYMAWETRNVKIPILNDSNYIGLNVYNVVIMSSIVVVLSNILSEKPTLAFTMESAVMLLSTSVTLCLLFVPKIYTIVTAKGNPVVASSGILVEDRTRRFVVDDRREIYHRAEVQNRAYKREIIQLGHEICRLERLLSIPTEPYPNISEDLLYQLPESTVDPSPEFRRKQFSDFEMEQSISISDGGEVCIGHSDETSDGTLCSPTAELPRIQRRMSIREVATKKLLDLRRTLSFRPQTKQFKRYSRAGMRRRQRNESERGWYQQIGRFDEADGSDDDNAAGTVLREDSDLLGRDMAVLGSIEYLQPLVLPSPFARSRSKRLVKKEKWQIKVTEQTSDEETIEISSRDVEMKECRPIPLKPYLPVPNIYHSLPCERNMQLSFAADDDIVTKISRVDVTSGSRPLSKSLSYSSALARERRHRIQKLQRDLVNIQKELKDLQELEYIVTKV</sequence>
<organism evidence="15 16">
    <name type="scientific">Pinctada imbricata</name>
    <name type="common">Atlantic pearl-oyster</name>
    <name type="synonym">Pinctada martensii</name>
    <dbReference type="NCBI Taxonomy" id="66713"/>
    <lineage>
        <taxon>Eukaryota</taxon>
        <taxon>Metazoa</taxon>
        <taxon>Spiralia</taxon>
        <taxon>Lophotrochozoa</taxon>
        <taxon>Mollusca</taxon>
        <taxon>Bivalvia</taxon>
        <taxon>Autobranchia</taxon>
        <taxon>Pteriomorphia</taxon>
        <taxon>Pterioida</taxon>
        <taxon>Pterioidea</taxon>
        <taxon>Pteriidae</taxon>
        <taxon>Pinctada</taxon>
    </lineage>
</organism>
<evidence type="ECO:0000256" key="1">
    <source>
        <dbReference type="ARBA" id="ARBA00004651"/>
    </source>
</evidence>
<accession>A0AA89C391</accession>
<gene>
    <name evidence="15" type="ORF">FSP39_006046</name>
</gene>
<feature type="domain" description="G-protein coupled receptors family 3 profile" evidence="14">
    <location>
        <begin position="310"/>
        <end position="573"/>
    </location>
</feature>
<dbReference type="PRINTS" id="PR01177">
    <property type="entry name" value="GABAB1RECPTR"/>
</dbReference>
<keyword evidence="8" id="KW-0675">Receptor</keyword>
<reference evidence="15" key="1">
    <citation type="submission" date="2019-08" db="EMBL/GenBank/DDBJ databases">
        <title>The improved chromosome-level genome for the pearl oyster Pinctada fucata martensii using PacBio sequencing and Hi-C.</title>
        <authorList>
            <person name="Zheng Z."/>
        </authorList>
    </citation>
    <scope>NUCLEOTIDE SEQUENCE</scope>
    <source>
        <strain evidence="15">ZZ-2019</strain>
        <tissue evidence="15">Adductor muscle</tissue>
    </source>
</reference>
<feature type="transmembrane region" description="Helical" evidence="13">
    <location>
        <begin position="544"/>
        <end position="566"/>
    </location>
</feature>
<keyword evidence="6" id="KW-0297">G-protein coupled receptor</keyword>
<name>A0AA89C391_PINIB</name>
<keyword evidence="16" id="KW-1185">Reference proteome</keyword>
<evidence type="ECO:0000256" key="9">
    <source>
        <dbReference type="ARBA" id="ARBA00023180"/>
    </source>
</evidence>
<feature type="transmembrane region" description="Helical" evidence="13">
    <location>
        <begin position="340"/>
        <end position="359"/>
    </location>
</feature>
<dbReference type="Proteomes" id="UP001186944">
    <property type="component" value="Unassembled WGS sequence"/>
</dbReference>
<feature type="transmembrane region" description="Helical" evidence="13">
    <location>
        <begin position="481"/>
        <end position="501"/>
    </location>
</feature>
<keyword evidence="5 13" id="KW-1133">Transmembrane helix</keyword>
<evidence type="ECO:0000256" key="11">
    <source>
        <dbReference type="ARBA" id="ARBA00073785"/>
    </source>
</evidence>